<sequence>MIKIYHNPRCRKSREGLAFLEAGGHDFEEIRYLDNPVSKEELVSVIKKLGIPPQQLVRTSESIWKENYKGKSLTDDEVINAMVQHPKLIERPIVINNDKAVVARPAEKIKEIL</sequence>
<evidence type="ECO:0000256" key="3">
    <source>
        <dbReference type="PROSITE-ProRule" id="PRU01282"/>
    </source>
</evidence>
<accession>A0A2T0MCC0</accession>
<dbReference type="AlphaFoldDB" id="A0A2T0MCC0"/>
<proteinExistence type="inferred from homology"/>
<dbReference type="InterPro" id="IPR006659">
    <property type="entry name" value="Arsenate_reductase"/>
</dbReference>
<dbReference type="PROSITE" id="PS51353">
    <property type="entry name" value="ARSC"/>
    <property type="match status" value="1"/>
</dbReference>
<dbReference type="NCBIfam" id="TIGR00014">
    <property type="entry name" value="arsC"/>
    <property type="match status" value="1"/>
</dbReference>
<dbReference type="PANTHER" id="PTHR30041">
    <property type="entry name" value="ARSENATE REDUCTASE"/>
    <property type="match status" value="1"/>
</dbReference>
<keyword evidence="2" id="KW-0560">Oxidoreductase</keyword>
<dbReference type="Proteomes" id="UP000237640">
    <property type="component" value="Unassembled WGS sequence"/>
</dbReference>
<evidence type="ECO:0000313" key="4">
    <source>
        <dbReference type="EMBL" id="PRX55148.1"/>
    </source>
</evidence>
<dbReference type="InterPro" id="IPR006660">
    <property type="entry name" value="Arsenate_reductase-like"/>
</dbReference>
<comment type="caution">
    <text evidence="4">The sequence shown here is derived from an EMBL/GenBank/DDBJ whole genome shotgun (WGS) entry which is preliminary data.</text>
</comment>
<dbReference type="RefSeq" id="WP_106146801.1">
    <property type="nucleotide sequence ID" value="NZ_PVYX01000002.1"/>
</dbReference>
<evidence type="ECO:0000313" key="5">
    <source>
        <dbReference type="Proteomes" id="UP000237640"/>
    </source>
</evidence>
<dbReference type="Pfam" id="PF03960">
    <property type="entry name" value="ArsC"/>
    <property type="match status" value="1"/>
</dbReference>
<name>A0A2T0MCC0_9FLAO</name>
<dbReference type="EMBL" id="PVYX01000002">
    <property type="protein sequence ID" value="PRX55148.1"/>
    <property type="molecule type" value="Genomic_DNA"/>
</dbReference>
<dbReference type="InterPro" id="IPR036249">
    <property type="entry name" value="Thioredoxin-like_sf"/>
</dbReference>
<dbReference type="PANTHER" id="PTHR30041:SF4">
    <property type="entry name" value="ARSENATE REDUCTASE"/>
    <property type="match status" value="1"/>
</dbReference>
<evidence type="ECO:0000256" key="1">
    <source>
        <dbReference type="ARBA" id="ARBA00007198"/>
    </source>
</evidence>
<dbReference type="SUPFAM" id="SSF52833">
    <property type="entry name" value="Thioredoxin-like"/>
    <property type="match status" value="1"/>
</dbReference>
<dbReference type="OrthoDB" id="9808142at2"/>
<comment type="similarity">
    <text evidence="1 3">Belongs to the ArsC family.</text>
</comment>
<gene>
    <name evidence="4" type="ORF">CLV81_3554</name>
</gene>
<keyword evidence="5" id="KW-1185">Reference proteome</keyword>
<dbReference type="CDD" id="cd03034">
    <property type="entry name" value="ArsC_ArsC"/>
    <property type="match status" value="1"/>
</dbReference>
<dbReference type="Gene3D" id="3.40.30.10">
    <property type="entry name" value="Glutaredoxin"/>
    <property type="match status" value="1"/>
</dbReference>
<reference evidence="4 5" key="1">
    <citation type="submission" date="2018-03" db="EMBL/GenBank/DDBJ databases">
        <title>Genomic Encyclopedia of Archaeal and Bacterial Type Strains, Phase II (KMG-II): from individual species to whole genera.</title>
        <authorList>
            <person name="Goeker M."/>
        </authorList>
    </citation>
    <scope>NUCLEOTIDE SEQUENCE [LARGE SCALE GENOMIC DNA]</scope>
    <source>
        <strain evidence="4 5">DSM 25027</strain>
    </source>
</reference>
<protein>
    <submittedName>
        <fullName evidence="4">Arsenate reductase</fullName>
    </submittedName>
</protein>
<evidence type="ECO:0000256" key="2">
    <source>
        <dbReference type="ARBA" id="ARBA00023002"/>
    </source>
</evidence>
<organism evidence="4 5">
    <name type="scientific">Flagellimonas meridianipacifica</name>
    <dbReference type="NCBI Taxonomy" id="1080225"/>
    <lineage>
        <taxon>Bacteria</taxon>
        <taxon>Pseudomonadati</taxon>
        <taxon>Bacteroidota</taxon>
        <taxon>Flavobacteriia</taxon>
        <taxon>Flavobacteriales</taxon>
        <taxon>Flavobacteriaceae</taxon>
        <taxon>Flagellimonas</taxon>
    </lineage>
</organism>
<dbReference type="GO" id="GO:0008794">
    <property type="term" value="F:arsenate reductase (glutaredoxin) activity"/>
    <property type="evidence" value="ECO:0007669"/>
    <property type="project" value="InterPro"/>
</dbReference>